<evidence type="ECO:0008006" key="4">
    <source>
        <dbReference type="Google" id="ProtNLM"/>
    </source>
</evidence>
<dbReference type="RefSeq" id="WP_189092278.1">
    <property type="nucleotide sequence ID" value="NZ_BMQL01000033.1"/>
</dbReference>
<feature type="signal peptide" evidence="1">
    <location>
        <begin position="1"/>
        <end position="21"/>
    </location>
</feature>
<gene>
    <name evidence="2" type="ORF">GCM10008957_40110</name>
</gene>
<keyword evidence="3" id="KW-1185">Reference proteome</keyword>
<reference evidence="2" key="2">
    <citation type="submission" date="2020-09" db="EMBL/GenBank/DDBJ databases">
        <authorList>
            <person name="Sun Q."/>
            <person name="Ohkuma M."/>
        </authorList>
    </citation>
    <scope>NUCLEOTIDE SEQUENCE</scope>
    <source>
        <strain evidence="2">JCM 31311</strain>
    </source>
</reference>
<reference evidence="2" key="1">
    <citation type="journal article" date="2014" name="Int. J. Syst. Evol. Microbiol.">
        <title>Complete genome sequence of Corynebacterium casei LMG S-19264T (=DSM 44701T), isolated from a smear-ripened cheese.</title>
        <authorList>
            <consortium name="US DOE Joint Genome Institute (JGI-PGF)"/>
            <person name="Walter F."/>
            <person name="Albersmeier A."/>
            <person name="Kalinowski J."/>
            <person name="Ruckert C."/>
        </authorList>
    </citation>
    <scope>NUCLEOTIDE SEQUENCE</scope>
    <source>
        <strain evidence="2">JCM 31311</strain>
    </source>
</reference>
<organism evidence="2 3">
    <name type="scientific">Deinococcus ruber</name>
    <dbReference type="NCBI Taxonomy" id="1848197"/>
    <lineage>
        <taxon>Bacteria</taxon>
        <taxon>Thermotogati</taxon>
        <taxon>Deinococcota</taxon>
        <taxon>Deinococci</taxon>
        <taxon>Deinococcales</taxon>
        <taxon>Deinococcaceae</taxon>
        <taxon>Deinococcus</taxon>
    </lineage>
</organism>
<feature type="chain" id="PRO_5037134840" description="VCBS repeat-containing protein" evidence="1">
    <location>
        <begin position="22"/>
        <end position="281"/>
    </location>
</feature>
<protein>
    <recommendedName>
        <fullName evidence="4">VCBS repeat-containing protein</fullName>
    </recommendedName>
</protein>
<evidence type="ECO:0000256" key="1">
    <source>
        <dbReference type="SAM" id="SignalP"/>
    </source>
</evidence>
<sequence>MRLHSWLVLTVLGLAPFAAQAATQPPAPVLVTSAGNEDSMLLGVWDGKRWISPPAAAPLVWGNTVYRVQGLSGSSVNAVGGSPVSFDAPCPDAFSVTLTPNRVPNATQLATRADLNARPRPVTALPIQHSLYAGAVQAELVRRGLKNPVVQIRSVTRADLDGNGSDEIIIEATHFAENTAGDPLPPVNAQAGDYSVLLLRFVVNGQVKTAVLGADVVLKSGTIDAPRNGLRERLEGIADLNGDGRMELVTSESYYEGDTLDALTWTPAQGPKRVLETGCGA</sequence>
<name>A0A918CHP1_9DEIO</name>
<keyword evidence="1" id="KW-0732">Signal</keyword>
<evidence type="ECO:0000313" key="2">
    <source>
        <dbReference type="EMBL" id="GGR24398.1"/>
    </source>
</evidence>
<proteinExistence type="predicted"/>
<dbReference type="SUPFAM" id="SSF69318">
    <property type="entry name" value="Integrin alpha N-terminal domain"/>
    <property type="match status" value="1"/>
</dbReference>
<evidence type="ECO:0000313" key="3">
    <source>
        <dbReference type="Proteomes" id="UP000603865"/>
    </source>
</evidence>
<dbReference type="Proteomes" id="UP000603865">
    <property type="component" value="Unassembled WGS sequence"/>
</dbReference>
<comment type="caution">
    <text evidence="2">The sequence shown here is derived from an EMBL/GenBank/DDBJ whole genome shotgun (WGS) entry which is preliminary data.</text>
</comment>
<dbReference type="EMBL" id="BMQL01000033">
    <property type="protein sequence ID" value="GGR24398.1"/>
    <property type="molecule type" value="Genomic_DNA"/>
</dbReference>
<accession>A0A918CHP1</accession>
<dbReference type="AlphaFoldDB" id="A0A918CHP1"/>
<dbReference type="InterPro" id="IPR028994">
    <property type="entry name" value="Integrin_alpha_N"/>
</dbReference>